<evidence type="ECO:0000313" key="20">
    <source>
        <dbReference type="Proteomes" id="UP000705867"/>
    </source>
</evidence>
<evidence type="ECO:0000256" key="4">
    <source>
        <dbReference type="ARBA" id="ARBA00022679"/>
    </source>
</evidence>
<evidence type="ECO:0000256" key="8">
    <source>
        <dbReference type="ARBA" id="ARBA00022763"/>
    </source>
</evidence>
<reference evidence="19" key="2">
    <citation type="submission" date="2021-08" db="EMBL/GenBank/DDBJ databases">
        <authorList>
            <person name="Dalcin Martins P."/>
        </authorList>
    </citation>
    <scope>NUCLEOTIDE SEQUENCE</scope>
    <source>
        <strain evidence="19">MAG_39</strain>
    </source>
</reference>
<dbReference type="InterPro" id="IPR043502">
    <property type="entry name" value="DNA/RNA_pol_sf"/>
</dbReference>
<evidence type="ECO:0000313" key="19">
    <source>
        <dbReference type="EMBL" id="MBZ0156889.1"/>
    </source>
</evidence>
<dbReference type="FunFam" id="1.10.150.20:FF:000002">
    <property type="entry name" value="DNA polymerase I"/>
    <property type="match status" value="1"/>
</dbReference>
<organism evidence="19 20">
    <name type="scientific">Candidatus Nitrobium versatile</name>
    <dbReference type="NCBI Taxonomy" id="2884831"/>
    <lineage>
        <taxon>Bacteria</taxon>
        <taxon>Pseudomonadati</taxon>
        <taxon>Nitrospirota</taxon>
        <taxon>Nitrospiria</taxon>
        <taxon>Nitrospirales</taxon>
        <taxon>Nitrospiraceae</taxon>
        <taxon>Candidatus Nitrobium</taxon>
    </lineage>
</organism>
<evidence type="ECO:0000256" key="6">
    <source>
        <dbReference type="ARBA" id="ARBA00022705"/>
    </source>
</evidence>
<name>A0A953M0I7_9BACT</name>
<dbReference type="CDD" id="cd08637">
    <property type="entry name" value="DNA_pol_A_pol_I_C"/>
    <property type="match status" value="1"/>
</dbReference>
<dbReference type="Gene3D" id="1.10.150.20">
    <property type="entry name" value="5' to 3' exonuclease, C-terminal subdomain"/>
    <property type="match status" value="1"/>
</dbReference>
<evidence type="ECO:0000256" key="12">
    <source>
        <dbReference type="ARBA" id="ARBA00023125"/>
    </source>
</evidence>
<dbReference type="GO" id="GO:0008408">
    <property type="term" value="F:3'-5' exonuclease activity"/>
    <property type="evidence" value="ECO:0007669"/>
    <property type="project" value="InterPro"/>
</dbReference>
<evidence type="ECO:0000256" key="2">
    <source>
        <dbReference type="ARBA" id="ARBA00012417"/>
    </source>
</evidence>
<keyword evidence="5 16" id="KW-0548">Nucleotidyltransferase</keyword>
<keyword evidence="7" id="KW-0540">Nuclease</keyword>
<dbReference type="Pfam" id="PF00476">
    <property type="entry name" value="DNA_pol_A"/>
    <property type="match status" value="1"/>
</dbReference>
<keyword evidence="12 16" id="KW-0238">DNA-binding</keyword>
<keyword evidence="13 16" id="KW-0234">DNA repair</keyword>
<dbReference type="FunFam" id="1.20.1060.10:FF:000001">
    <property type="entry name" value="DNA polymerase I"/>
    <property type="match status" value="1"/>
</dbReference>
<dbReference type="InterPro" id="IPR001098">
    <property type="entry name" value="DNA-dir_DNA_pol_A_palm_dom"/>
</dbReference>
<feature type="domain" description="DNA-directed DNA polymerase family A palm" evidence="18">
    <location>
        <begin position="335"/>
        <end position="541"/>
    </location>
</feature>
<dbReference type="GO" id="GO:0006261">
    <property type="term" value="P:DNA-templated DNA replication"/>
    <property type="evidence" value="ECO:0007669"/>
    <property type="project" value="UniProtKB-UniRule"/>
</dbReference>
<comment type="caution">
    <text evidence="19">The sequence shown here is derived from an EMBL/GenBank/DDBJ whole genome shotgun (WGS) entry which is preliminary data.</text>
</comment>
<dbReference type="AlphaFoldDB" id="A0A953M0I7"/>
<dbReference type="EMBL" id="JAIOIV010000095">
    <property type="protein sequence ID" value="MBZ0156889.1"/>
    <property type="molecule type" value="Genomic_DNA"/>
</dbReference>
<evidence type="ECO:0000256" key="10">
    <source>
        <dbReference type="ARBA" id="ARBA00022839"/>
    </source>
</evidence>
<evidence type="ECO:0000256" key="11">
    <source>
        <dbReference type="ARBA" id="ARBA00022932"/>
    </source>
</evidence>
<dbReference type="NCBIfam" id="TIGR00593">
    <property type="entry name" value="pola"/>
    <property type="match status" value="1"/>
</dbReference>
<evidence type="ECO:0000256" key="1">
    <source>
        <dbReference type="ARBA" id="ARBA00007705"/>
    </source>
</evidence>
<evidence type="ECO:0000256" key="9">
    <source>
        <dbReference type="ARBA" id="ARBA00022801"/>
    </source>
</evidence>
<dbReference type="Proteomes" id="UP000705867">
    <property type="component" value="Unassembled WGS sequence"/>
</dbReference>
<evidence type="ECO:0000256" key="3">
    <source>
        <dbReference type="ARBA" id="ARBA00020311"/>
    </source>
</evidence>
<keyword evidence="8 16" id="KW-0227">DNA damage</keyword>
<comment type="similarity">
    <text evidence="1 16">Belongs to the DNA polymerase type-A family.</text>
</comment>
<keyword evidence="9" id="KW-0378">Hydrolase</keyword>
<dbReference type="GO" id="GO:0006302">
    <property type="term" value="P:double-strand break repair"/>
    <property type="evidence" value="ECO:0007669"/>
    <property type="project" value="TreeGrafter"/>
</dbReference>
<evidence type="ECO:0000259" key="18">
    <source>
        <dbReference type="SMART" id="SM00482"/>
    </source>
</evidence>
<evidence type="ECO:0000256" key="13">
    <source>
        <dbReference type="ARBA" id="ARBA00023204"/>
    </source>
</evidence>
<dbReference type="PANTHER" id="PTHR10133">
    <property type="entry name" value="DNA POLYMERASE I"/>
    <property type="match status" value="1"/>
</dbReference>
<dbReference type="Gene3D" id="3.30.70.370">
    <property type="match status" value="1"/>
</dbReference>
<keyword evidence="6 16" id="KW-0235">DNA replication</keyword>
<proteinExistence type="inferred from homology"/>
<reference evidence="19" key="1">
    <citation type="journal article" date="2021" name="bioRxiv">
        <title>Unraveling nitrogen, sulfur and carbon metabolic pathways and microbial community transcriptional responses to substrate deprivation and toxicity stresses in a bioreactor mimicking anoxic brackish coastal sediment conditions.</title>
        <authorList>
            <person name="Martins P.D."/>
            <person name="Echeveste M.J."/>
            <person name="Arshad A."/>
            <person name="Kurth J."/>
            <person name="Ouboter H."/>
            <person name="Jetten M.S.M."/>
            <person name="Welte C.U."/>
        </authorList>
    </citation>
    <scope>NUCLEOTIDE SEQUENCE</scope>
    <source>
        <strain evidence="19">MAG_39</strain>
    </source>
</reference>
<dbReference type="CDD" id="cd06139">
    <property type="entry name" value="DNA_polA_I_Ecoli_like_exo"/>
    <property type="match status" value="1"/>
</dbReference>
<dbReference type="PROSITE" id="PS00447">
    <property type="entry name" value="DNA_POLYMERASE_A"/>
    <property type="match status" value="1"/>
</dbReference>
<dbReference type="InterPro" id="IPR019760">
    <property type="entry name" value="DNA-dir_DNA_pol_A_CS"/>
</dbReference>
<dbReference type="SMART" id="SM00482">
    <property type="entry name" value="POLAc"/>
    <property type="match status" value="1"/>
</dbReference>
<dbReference type="NCBIfam" id="NF004397">
    <property type="entry name" value="PRK05755.1"/>
    <property type="match status" value="1"/>
</dbReference>
<evidence type="ECO:0000256" key="16">
    <source>
        <dbReference type="RuleBase" id="RU004460"/>
    </source>
</evidence>
<dbReference type="SMART" id="SM00474">
    <property type="entry name" value="35EXOc"/>
    <property type="match status" value="1"/>
</dbReference>
<gene>
    <name evidence="16 19" type="primary">polA</name>
    <name evidence="19" type="ORF">K8I29_11865</name>
</gene>
<accession>A0A953M0I7</accession>
<dbReference type="Gene3D" id="3.30.420.10">
    <property type="entry name" value="Ribonuclease H-like superfamily/Ribonuclease H"/>
    <property type="match status" value="1"/>
</dbReference>
<dbReference type="InterPro" id="IPR036397">
    <property type="entry name" value="RNaseH_sf"/>
</dbReference>
<dbReference type="InterPro" id="IPR012337">
    <property type="entry name" value="RNaseH-like_sf"/>
</dbReference>
<evidence type="ECO:0000256" key="5">
    <source>
        <dbReference type="ARBA" id="ARBA00022695"/>
    </source>
</evidence>
<comment type="catalytic activity">
    <reaction evidence="14 16">
        <text>DNA(n) + a 2'-deoxyribonucleoside 5'-triphosphate = DNA(n+1) + diphosphate</text>
        <dbReference type="Rhea" id="RHEA:22508"/>
        <dbReference type="Rhea" id="RHEA-COMP:17339"/>
        <dbReference type="Rhea" id="RHEA-COMP:17340"/>
        <dbReference type="ChEBI" id="CHEBI:33019"/>
        <dbReference type="ChEBI" id="CHEBI:61560"/>
        <dbReference type="ChEBI" id="CHEBI:173112"/>
        <dbReference type="EC" id="2.7.7.7"/>
    </reaction>
</comment>
<keyword evidence="11 16" id="KW-0239">DNA-directed DNA polymerase</keyword>
<sequence>MPPAEYTLRELAFDVEATGTDPLSDRVVGIALCRERGRAYYIPVRHLSGTNLPEALPLLKGVLEDASVAKIGHNLKYDILILRKEDIRVQGVLYDTMLASYLLNPNKPGHSLEDVSMEYLSHRKKAYTEVAGKERSFAEVPLEEATSYAAEDAELAMELRDILFPLLRERGLERLYFEIEMPLLSVLIDMEETGMRIDTGKLEKLSQELERELGSIEARIYILAGEPFNINSPKQLGKVLFENLGLRPGKRTKTGYSTGMDVLEELAKTHELPGEVLNYRTLYKLKTTYADALPKLLNRKTGRIHTSFNQTVTATGRLSSSEPNLQNIPVRGEWGARIRETFIADEGHALISADYSQIELRILAHMSGDRGLIDAFSRNSDIHARTASELFGVPPEGVNAEMRRIAKVVNFGVVYGMSPYGLSEALGIPPREAAAYIERYFAQHPGVRNYIDTAIKAVQQTGYASTLLGRTRPLPEIGNSNANVRQQAERLAINTPIQGTAADLIKIAMIRIAKRLREEGFSTRMTLQIHDELLFEAPEHEREAVSAMIRHEMENSLSLSVPLKVDIGWGRNWAEAH</sequence>
<feature type="domain" description="3'-5' exonuclease" evidence="17">
    <location>
        <begin position="1"/>
        <end position="168"/>
    </location>
</feature>
<evidence type="ECO:0000256" key="14">
    <source>
        <dbReference type="ARBA" id="ARBA00049244"/>
    </source>
</evidence>
<evidence type="ECO:0000259" key="17">
    <source>
        <dbReference type="SMART" id="SM00474"/>
    </source>
</evidence>
<evidence type="ECO:0000256" key="7">
    <source>
        <dbReference type="ARBA" id="ARBA00022722"/>
    </source>
</evidence>
<dbReference type="InterPro" id="IPR018320">
    <property type="entry name" value="DNA_polymerase_1"/>
</dbReference>
<dbReference type="SUPFAM" id="SSF53098">
    <property type="entry name" value="Ribonuclease H-like"/>
    <property type="match status" value="1"/>
</dbReference>
<dbReference type="SUPFAM" id="SSF56672">
    <property type="entry name" value="DNA/RNA polymerases"/>
    <property type="match status" value="1"/>
</dbReference>
<evidence type="ECO:0000256" key="15">
    <source>
        <dbReference type="NCBIfam" id="TIGR00593"/>
    </source>
</evidence>
<dbReference type="EC" id="2.7.7.7" evidence="2 15"/>
<dbReference type="GO" id="GO:0003887">
    <property type="term" value="F:DNA-directed DNA polymerase activity"/>
    <property type="evidence" value="ECO:0007669"/>
    <property type="project" value="UniProtKB-UniRule"/>
</dbReference>
<dbReference type="PANTHER" id="PTHR10133:SF27">
    <property type="entry name" value="DNA POLYMERASE NU"/>
    <property type="match status" value="1"/>
</dbReference>
<protein>
    <recommendedName>
        <fullName evidence="3 15">DNA polymerase I</fullName>
        <ecNumber evidence="2 15">2.7.7.7</ecNumber>
    </recommendedName>
</protein>
<dbReference type="Gene3D" id="1.20.1060.10">
    <property type="entry name" value="Taq DNA Polymerase, Chain T, domain 4"/>
    <property type="match status" value="1"/>
</dbReference>
<dbReference type="Pfam" id="PF01612">
    <property type="entry name" value="DNA_pol_A_exo1"/>
    <property type="match status" value="1"/>
</dbReference>
<keyword evidence="4 16" id="KW-0808">Transferase</keyword>
<keyword evidence="10" id="KW-0269">Exonuclease</keyword>
<dbReference type="PRINTS" id="PR00868">
    <property type="entry name" value="DNAPOLI"/>
</dbReference>
<dbReference type="InterPro" id="IPR002562">
    <property type="entry name" value="3'-5'_exonuclease_dom"/>
</dbReference>
<dbReference type="GO" id="GO:0003677">
    <property type="term" value="F:DNA binding"/>
    <property type="evidence" value="ECO:0007669"/>
    <property type="project" value="UniProtKB-UniRule"/>
</dbReference>
<dbReference type="InterPro" id="IPR002298">
    <property type="entry name" value="DNA_polymerase_A"/>
</dbReference>